<evidence type="ECO:0000313" key="2">
    <source>
        <dbReference type="Proteomes" id="UP000276133"/>
    </source>
</evidence>
<sequence length="104" mass="12434">MDKPAIKRRSIFYLDSLASEIKYSFIYPYLCHPFVGVTYLLKIHKKNLDQMSPIKFIFGMYPRIQNIMYSFKNISLKNTYMYPEQTCAIIIRIGCLLPYRFDKN</sequence>
<gene>
    <name evidence="1" type="ORF">BpHYR1_000489</name>
</gene>
<keyword evidence="2" id="KW-1185">Reference proteome</keyword>
<dbReference type="AlphaFoldDB" id="A0A3M7SWT6"/>
<comment type="caution">
    <text evidence="1">The sequence shown here is derived from an EMBL/GenBank/DDBJ whole genome shotgun (WGS) entry which is preliminary data.</text>
</comment>
<accession>A0A3M7SWT6</accession>
<protein>
    <submittedName>
        <fullName evidence="1">Uncharacterized protein</fullName>
    </submittedName>
</protein>
<dbReference type="EMBL" id="REGN01000669">
    <property type="protein sequence ID" value="RNA40145.1"/>
    <property type="molecule type" value="Genomic_DNA"/>
</dbReference>
<evidence type="ECO:0000313" key="1">
    <source>
        <dbReference type="EMBL" id="RNA40145.1"/>
    </source>
</evidence>
<dbReference type="Proteomes" id="UP000276133">
    <property type="component" value="Unassembled WGS sequence"/>
</dbReference>
<reference evidence="1 2" key="1">
    <citation type="journal article" date="2018" name="Sci. Rep.">
        <title>Genomic signatures of local adaptation to the degree of environmental predictability in rotifers.</title>
        <authorList>
            <person name="Franch-Gras L."/>
            <person name="Hahn C."/>
            <person name="Garcia-Roger E.M."/>
            <person name="Carmona M.J."/>
            <person name="Serra M."/>
            <person name="Gomez A."/>
        </authorList>
    </citation>
    <scope>NUCLEOTIDE SEQUENCE [LARGE SCALE GENOMIC DNA]</scope>
    <source>
        <strain evidence="1">HYR1</strain>
    </source>
</reference>
<organism evidence="1 2">
    <name type="scientific">Brachionus plicatilis</name>
    <name type="common">Marine rotifer</name>
    <name type="synonym">Brachionus muelleri</name>
    <dbReference type="NCBI Taxonomy" id="10195"/>
    <lineage>
        <taxon>Eukaryota</taxon>
        <taxon>Metazoa</taxon>
        <taxon>Spiralia</taxon>
        <taxon>Gnathifera</taxon>
        <taxon>Rotifera</taxon>
        <taxon>Eurotatoria</taxon>
        <taxon>Monogononta</taxon>
        <taxon>Pseudotrocha</taxon>
        <taxon>Ploima</taxon>
        <taxon>Brachionidae</taxon>
        <taxon>Brachionus</taxon>
    </lineage>
</organism>
<proteinExistence type="predicted"/>
<name>A0A3M7SWT6_BRAPC</name>